<dbReference type="HAMAP" id="MF_00900">
    <property type="entry name" value="GTPase_HflX"/>
    <property type="match status" value="1"/>
</dbReference>
<keyword evidence="9" id="KW-1185">Reference proteome</keyword>
<evidence type="ECO:0000256" key="5">
    <source>
        <dbReference type="HAMAP-Rule" id="MF_00900"/>
    </source>
</evidence>
<evidence type="ECO:0000313" key="8">
    <source>
        <dbReference type="EMBL" id="WRP14818.1"/>
    </source>
</evidence>
<comment type="subunit">
    <text evidence="5">Monomer. Associates with the 50S ribosomal subunit.</text>
</comment>
<dbReference type="InterPro" id="IPR032305">
    <property type="entry name" value="GTP-bd_M"/>
</dbReference>
<dbReference type="Pfam" id="PF16360">
    <property type="entry name" value="GTP-bdg_M"/>
    <property type="match status" value="1"/>
</dbReference>
<dbReference type="InterPro" id="IPR027417">
    <property type="entry name" value="P-loop_NTPase"/>
</dbReference>
<dbReference type="Gene3D" id="6.10.250.2860">
    <property type="match status" value="1"/>
</dbReference>
<reference evidence="9" key="1">
    <citation type="submission" date="2023-12" db="EMBL/GenBank/DDBJ databases">
        <title>Novel isolates from deep terrestrial aquifers shed light on the physiology and ecology of the class Limnochordia.</title>
        <authorList>
            <person name="Karnachuk O.V."/>
            <person name="Lukina A.P."/>
            <person name="Avakyan M.R."/>
            <person name="Kadnikov V."/>
            <person name="Begmatov S."/>
            <person name="Beletsky A.V."/>
            <person name="Mardanov A.V."/>
            <person name="Ravin N.V."/>
        </authorList>
    </citation>
    <scope>NUCLEOTIDE SEQUENCE [LARGE SCALE GENOMIC DNA]</scope>
    <source>
        <strain evidence="9">LN</strain>
    </source>
</reference>
<keyword evidence="5" id="KW-0963">Cytoplasm</keyword>
<dbReference type="RefSeq" id="WP_324669203.1">
    <property type="nucleotide sequence ID" value="NZ_CP141614.1"/>
</dbReference>
<keyword evidence="3" id="KW-0460">Magnesium</keyword>
<dbReference type="Pfam" id="PF13167">
    <property type="entry name" value="GTP-bdg_N"/>
    <property type="match status" value="1"/>
</dbReference>
<dbReference type="Pfam" id="PF01926">
    <property type="entry name" value="MMR_HSR1"/>
    <property type="match status" value="1"/>
</dbReference>
<dbReference type="PANTHER" id="PTHR10229">
    <property type="entry name" value="GTP-BINDING PROTEIN HFLX"/>
    <property type="match status" value="1"/>
</dbReference>
<comment type="similarity">
    <text evidence="5">Belongs to the TRAFAC class OBG-HflX-like GTPase superfamily. HflX GTPase family.</text>
</comment>
<evidence type="ECO:0000256" key="3">
    <source>
        <dbReference type="ARBA" id="ARBA00022842"/>
    </source>
</evidence>
<feature type="coiled-coil region" evidence="6">
    <location>
        <begin position="173"/>
        <end position="207"/>
    </location>
</feature>
<dbReference type="Proteomes" id="UP001333102">
    <property type="component" value="Chromosome"/>
</dbReference>
<dbReference type="PIRSF" id="PIRSF006809">
    <property type="entry name" value="GTP-binding_hflX_prd"/>
    <property type="match status" value="1"/>
</dbReference>
<evidence type="ECO:0000256" key="1">
    <source>
        <dbReference type="ARBA" id="ARBA00022723"/>
    </source>
</evidence>
<gene>
    <name evidence="5 8" type="primary">hflX</name>
    <name evidence="8" type="ORF">VLY81_01205</name>
</gene>
<evidence type="ECO:0000313" key="9">
    <source>
        <dbReference type="Proteomes" id="UP001333102"/>
    </source>
</evidence>
<dbReference type="PANTHER" id="PTHR10229:SF0">
    <property type="entry name" value="GTP-BINDING PROTEIN 6-RELATED"/>
    <property type="match status" value="1"/>
</dbReference>
<dbReference type="NCBIfam" id="TIGR03156">
    <property type="entry name" value="GTP_HflX"/>
    <property type="match status" value="1"/>
</dbReference>
<dbReference type="InterPro" id="IPR030394">
    <property type="entry name" value="G_HFLX_dom"/>
</dbReference>
<dbReference type="PROSITE" id="PS51705">
    <property type="entry name" value="G_HFLX"/>
    <property type="match status" value="1"/>
</dbReference>
<keyword evidence="4 5" id="KW-0342">GTP-binding</keyword>
<evidence type="ECO:0000256" key="6">
    <source>
        <dbReference type="SAM" id="Coils"/>
    </source>
</evidence>
<keyword evidence="1" id="KW-0479">Metal-binding</keyword>
<feature type="domain" description="Hflx-type G" evidence="7">
    <location>
        <begin position="214"/>
        <end position="379"/>
    </location>
</feature>
<protein>
    <recommendedName>
        <fullName evidence="5">GTPase HflX</fullName>
    </recommendedName>
    <alternativeName>
        <fullName evidence="5">GTP-binding protein HflX</fullName>
    </alternativeName>
</protein>
<comment type="subcellular location">
    <subcellularLocation>
        <location evidence="5">Cytoplasm</location>
    </subcellularLocation>
    <text evidence="5">May associate with membranes.</text>
</comment>
<name>A0ABZ1BRI8_9FIRM</name>
<dbReference type="InterPro" id="IPR042108">
    <property type="entry name" value="GTPase_HflX_N_sf"/>
</dbReference>
<dbReference type="PRINTS" id="PR00326">
    <property type="entry name" value="GTP1OBG"/>
</dbReference>
<dbReference type="Gene3D" id="3.40.50.300">
    <property type="entry name" value="P-loop containing nucleotide triphosphate hydrolases"/>
    <property type="match status" value="1"/>
</dbReference>
<evidence type="ECO:0000256" key="2">
    <source>
        <dbReference type="ARBA" id="ARBA00022741"/>
    </source>
</evidence>
<dbReference type="CDD" id="cd01878">
    <property type="entry name" value="HflX"/>
    <property type="match status" value="1"/>
</dbReference>
<organism evidence="8 9">
    <name type="scientific">Geochorda subterranea</name>
    <dbReference type="NCBI Taxonomy" id="3109564"/>
    <lineage>
        <taxon>Bacteria</taxon>
        <taxon>Bacillati</taxon>
        <taxon>Bacillota</taxon>
        <taxon>Limnochordia</taxon>
        <taxon>Limnochordales</taxon>
        <taxon>Geochordaceae</taxon>
        <taxon>Geochorda</taxon>
    </lineage>
</organism>
<proteinExistence type="inferred from homology"/>
<sequence length="475" mass="52483">MSPRSVGRQGEMVHIERARPALWPQGRAYLIACSEDEDLTTSLEELADLARAAGAEVVGVMVQREPVPDSALYFGRGKAEELQTAALTARATLVVADDELAPTQRRNLERVVGLPVLDRTQVILDIFAQRARSREGKLQVELAQLTYLLPRLTGWGQTLSRLGGGIGTRGPGETRLEYDRRRIKRRIAELRRQIAEVARHREQHRRGRAALEMPVVALVGYTNAGKSTLLNALSGSQVSAKDRPFETLDPTVRRVYLAEGSHCLMTDTVGFIKKLPAHLVAAFRATLEEVTRADLLVHVVDASRPDVERQMQAVFETLEEIGAATRPVVLVFNKIDRAEGASLRALLDRYPQAIPVSALYRTNLDRLREAISEALRAEEEVLELVIPYSESRLLSLLYRRGRVIEQAYLDDAIRVRVALPESFAGRLAAYEPAVTATGLAVPARRRAGAAGSRSAWRRAYFTGADAGRPDEVHGA</sequence>
<keyword evidence="2 5" id="KW-0547">Nucleotide-binding</keyword>
<comment type="function">
    <text evidence="5">GTPase that associates with the 50S ribosomal subunit and may have a role during protein synthesis or ribosome biogenesis.</text>
</comment>
<accession>A0ABZ1BRI8</accession>
<dbReference type="SUPFAM" id="SSF52540">
    <property type="entry name" value="P-loop containing nucleoside triphosphate hydrolases"/>
    <property type="match status" value="1"/>
</dbReference>
<evidence type="ECO:0000256" key="4">
    <source>
        <dbReference type="ARBA" id="ARBA00023134"/>
    </source>
</evidence>
<dbReference type="EMBL" id="CP141614">
    <property type="protein sequence ID" value="WRP14818.1"/>
    <property type="molecule type" value="Genomic_DNA"/>
</dbReference>
<dbReference type="InterPro" id="IPR016496">
    <property type="entry name" value="GTPase_HflX"/>
</dbReference>
<evidence type="ECO:0000259" key="7">
    <source>
        <dbReference type="PROSITE" id="PS51705"/>
    </source>
</evidence>
<dbReference type="InterPro" id="IPR006073">
    <property type="entry name" value="GTP-bd"/>
</dbReference>
<keyword evidence="6" id="KW-0175">Coiled coil</keyword>
<dbReference type="Gene3D" id="3.40.50.11060">
    <property type="entry name" value="GTPase HflX, N-terminal domain"/>
    <property type="match status" value="1"/>
</dbReference>
<dbReference type="InterPro" id="IPR025121">
    <property type="entry name" value="GTPase_HflX_N"/>
</dbReference>